<feature type="transmembrane region" description="Helical" evidence="5">
    <location>
        <begin position="29"/>
        <end position="48"/>
    </location>
</feature>
<dbReference type="EMBL" id="SADE01000002">
    <property type="protein sequence ID" value="RVU35841.1"/>
    <property type="molecule type" value="Genomic_DNA"/>
</dbReference>
<feature type="transmembrane region" description="Helical" evidence="5">
    <location>
        <begin position="54"/>
        <end position="72"/>
    </location>
</feature>
<dbReference type="InterPro" id="IPR007016">
    <property type="entry name" value="O-antigen_ligase-rel_domated"/>
</dbReference>
<gene>
    <name evidence="7" type="ORF">EOI86_11285</name>
</gene>
<dbReference type="OrthoDB" id="8050531at2"/>
<evidence type="ECO:0000256" key="4">
    <source>
        <dbReference type="ARBA" id="ARBA00023136"/>
    </source>
</evidence>
<dbReference type="PANTHER" id="PTHR37422">
    <property type="entry name" value="TEICHURONIC ACID BIOSYNTHESIS PROTEIN TUAE"/>
    <property type="match status" value="1"/>
</dbReference>
<dbReference type="Pfam" id="PF04932">
    <property type="entry name" value="Wzy_C"/>
    <property type="match status" value="1"/>
</dbReference>
<organism evidence="7 8">
    <name type="scientific">Hwanghaeella grinnelliae</name>
    <dbReference type="NCBI Taxonomy" id="2500179"/>
    <lineage>
        <taxon>Bacteria</taxon>
        <taxon>Pseudomonadati</taxon>
        <taxon>Pseudomonadota</taxon>
        <taxon>Alphaproteobacteria</taxon>
        <taxon>Rhodospirillales</taxon>
        <taxon>Rhodospirillaceae</taxon>
        <taxon>Hwanghaeella</taxon>
    </lineage>
</organism>
<accession>A0A437QMS9</accession>
<dbReference type="AlphaFoldDB" id="A0A437QMS9"/>
<evidence type="ECO:0000313" key="7">
    <source>
        <dbReference type="EMBL" id="RVU35841.1"/>
    </source>
</evidence>
<evidence type="ECO:0000256" key="2">
    <source>
        <dbReference type="ARBA" id="ARBA00022692"/>
    </source>
</evidence>
<evidence type="ECO:0000256" key="3">
    <source>
        <dbReference type="ARBA" id="ARBA00022989"/>
    </source>
</evidence>
<protein>
    <submittedName>
        <fullName evidence="7">O-antigen ligase family protein</fullName>
    </submittedName>
</protein>
<feature type="transmembrane region" description="Helical" evidence="5">
    <location>
        <begin position="79"/>
        <end position="98"/>
    </location>
</feature>
<dbReference type="GO" id="GO:0016874">
    <property type="term" value="F:ligase activity"/>
    <property type="evidence" value="ECO:0007669"/>
    <property type="project" value="UniProtKB-KW"/>
</dbReference>
<comment type="caution">
    <text evidence="7">The sequence shown here is derived from an EMBL/GenBank/DDBJ whole genome shotgun (WGS) entry which is preliminary data.</text>
</comment>
<keyword evidence="2 5" id="KW-0812">Transmembrane</keyword>
<proteinExistence type="predicted"/>
<dbReference type="InterPro" id="IPR051533">
    <property type="entry name" value="WaaL-like"/>
</dbReference>
<keyword evidence="4 5" id="KW-0472">Membrane</keyword>
<feature type="transmembrane region" description="Helical" evidence="5">
    <location>
        <begin position="398"/>
        <end position="414"/>
    </location>
</feature>
<keyword evidence="8" id="KW-1185">Reference proteome</keyword>
<dbReference type="RefSeq" id="WP_127765318.1">
    <property type="nucleotide sequence ID" value="NZ_SADE01000002.1"/>
</dbReference>
<keyword evidence="7" id="KW-0436">Ligase</keyword>
<dbReference type="PANTHER" id="PTHR37422:SF13">
    <property type="entry name" value="LIPOPOLYSACCHARIDE BIOSYNTHESIS PROTEIN PA4999-RELATED"/>
    <property type="match status" value="1"/>
</dbReference>
<evidence type="ECO:0000259" key="6">
    <source>
        <dbReference type="Pfam" id="PF04932"/>
    </source>
</evidence>
<dbReference type="GO" id="GO:0016020">
    <property type="term" value="C:membrane"/>
    <property type="evidence" value="ECO:0007669"/>
    <property type="project" value="UniProtKB-SubCell"/>
</dbReference>
<feature type="transmembrane region" description="Helical" evidence="5">
    <location>
        <begin position="218"/>
        <end position="234"/>
    </location>
</feature>
<evidence type="ECO:0000313" key="8">
    <source>
        <dbReference type="Proteomes" id="UP000287447"/>
    </source>
</evidence>
<keyword evidence="3 5" id="KW-1133">Transmembrane helix</keyword>
<reference evidence="8" key="1">
    <citation type="submission" date="2019-01" db="EMBL/GenBank/DDBJ databases">
        <title>Gri0909 isolated from a small marine red alga.</title>
        <authorList>
            <person name="Kim J."/>
            <person name="Jeong S.E."/>
            <person name="Jeon C.O."/>
        </authorList>
    </citation>
    <scope>NUCLEOTIDE SEQUENCE [LARGE SCALE GENOMIC DNA]</scope>
    <source>
        <strain evidence="8">Gri0909</strain>
    </source>
</reference>
<comment type="subcellular location">
    <subcellularLocation>
        <location evidence="1">Membrane</location>
        <topology evidence="1">Multi-pass membrane protein</topology>
    </subcellularLocation>
</comment>
<evidence type="ECO:0000256" key="1">
    <source>
        <dbReference type="ARBA" id="ARBA00004141"/>
    </source>
</evidence>
<feature type="transmembrane region" description="Helical" evidence="5">
    <location>
        <begin position="196"/>
        <end position="212"/>
    </location>
</feature>
<evidence type="ECO:0000256" key="5">
    <source>
        <dbReference type="SAM" id="Phobius"/>
    </source>
</evidence>
<dbReference type="Proteomes" id="UP000287447">
    <property type="component" value="Unassembled WGS sequence"/>
</dbReference>
<feature type="transmembrane region" description="Helical" evidence="5">
    <location>
        <begin position="110"/>
        <end position="129"/>
    </location>
</feature>
<feature type="transmembrane region" description="Helical" evidence="5">
    <location>
        <begin position="136"/>
        <end position="161"/>
    </location>
</feature>
<feature type="transmembrane region" description="Helical" evidence="5">
    <location>
        <begin position="241"/>
        <end position="261"/>
    </location>
</feature>
<feature type="transmembrane region" description="Helical" evidence="5">
    <location>
        <begin position="373"/>
        <end position="392"/>
    </location>
</feature>
<feature type="domain" description="O-antigen ligase-related" evidence="6">
    <location>
        <begin position="201"/>
        <end position="353"/>
    </location>
</feature>
<sequence length="428" mass="45262">MAPVPAKATRRFQTNDFAAEVRVTEKVRIYGNVFTVLVFAGSFAAAVLSPQAMAPLVMLYALGIAVLNWRNFKLAPKSFLPIAAGVSLLAWALASALWSLDPGLSLERSLRLFLMIALAALVAIVLPNVRVGKRGALIIAGAIFCASGLIILDTVLGLSIGPHLAKGGDPYDRTGPLFVLLLLPTFTIIDGRFGRKVSISLVFLSVAAVLLLSNKASVLALILGLGAWIVYMALRRFGPQLAVAAILVFTVVQPLGVAAFHSQIGQWSLSSNAESGIRHRAYIWAFSAEKALERPVFGWGIGTSRAVPGGDTKATFLRPDGTIAGQGEAIPLHPHNAFLQVFLEMGLVGMGLVALTLSVAAYRFARLLQPAGLLGPGIAFIVAALTISSISFGAWQGWWVSAQLLVGALLTGLARTHTRAVGKAESVR</sequence>
<feature type="transmembrane region" description="Helical" evidence="5">
    <location>
        <begin position="337"/>
        <end position="361"/>
    </location>
</feature>
<feature type="transmembrane region" description="Helical" evidence="5">
    <location>
        <begin position="173"/>
        <end position="189"/>
    </location>
</feature>
<name>A0A437QMS9_9PROT</name>